<dbReference type="PROSITE" id="PS50110">
    <property type="entry name" value="RESPONSE_REGULATORY"/>
    <property type="match status" value="1"/>
</dbReference>
<evidence type="ECO:0000259" key="7">
    <source>
        <dbReference type="PROSITE" id="PS50110"/>
    </source>
</evidence>
<comment type="caution">
    <text evidence="8">The sequence shown here is derived from an EMBL/GenBank/DDBJ whole genome shotgun (WGS) entry which is preliminary data.</text>
</comment>
<dbReference type="PANTHER" id="PTHR43214:SF43">
    <property type="entry name" value="TWO-COMPONENT RESPONSE REGULATOR"/>
    <property type="match status" value="1"/>
</dbReference>
<evidence type="ECO:0000313" key="8">
    <source>
        <dbReference type="EMBL" id="MFC4770314.1"/>
    </source>
</evidence>
<dbReference type="InterPro" id="IPR000792">
    <property type="entry name" value="Tscrpt_reg_LuxR_C"/>
</dbReference>
<evidence type="ECO:0000256" key="4">
    <source>
        <dbReference type="ARBA" id="ARBA00023163"/>
    </source>
</evidence>
<dbReference type="Pfam" id="PF00196">
    <property type="entry name" value="GerE"/>
    <property type="match status" value="1"/>
</dbReference>
<dbReference type="InterPro" id="IPR058245">
    <property type="entry name" value="NreC/VraR/RcsB-like_REC"/>
</dbReference>
<evidence type="ECO:0000256" key="5">
    <source>
        <dbReference type="PROSITE-ProRule" id="PRU00169"/>
    </source>
</evidence>
<evidence type="ECO:0000256" key="1">
    <source>
        <dbReference type="ARBA" id="ARBA00022553"/>
    </source>
</evidence>
<dbReference type="SUPFAM" id="SSF52172">
    <property type="entry name" value="CheY-like"/>
    <property type="match status" value="1"/>
</dbReference>
<accession>A0ABV9Q7Z9</accession>
<keyword evidence="1 5" id="KW-0597">Phosphoprotein</keyword>
<name>A0ABV9Q7Z9_9BACL</name>
<keyword evidence="3" id="KW-0238">DNA-binding</keyword>
<organism evidence="8 9">
    <name type="scientific">Effusibacillus consociatus</name>
    <dbReference type="NCBI Taxonomy" id="1117041"/>
    <lineage>
        <taxon>Bacteria</taxon>
        <taxon>Bacillati</taxon>
        <taxon>Bacillota</taxon>
        <taxon>Bacilli</taxon>
        <taxon>Bacillales</taxon>
        <taxon>Alicyclobacillaceae</taxon>
        <taxon>Effusibacillus</taxon>
    </lineage>
</organism>
<dbReference type="PANTHER" id="PTHR43214">
    <property type="entry name" value="TWO-COMPONENT RESPONSE REGULATOR"/>
    <property type="match status" value="1"/>
</dbReference>
<gene>
    <name evidence="8" type="ORF">ACFO8Q_23840</name>
</gene>
<keyword evidence="2" id="KW-0805">Transcription regulation</keyword>
<feature type="domain" description="Response regulatory" evidence="7">
    <location>
        <begin position="5"/>
        <end position="121"/>
    </location>
</feature>
<dbReference type="SMART" id="SM00448">
    <property type="entry name" value="REC"/>
    <property type="match status" value="1"/>
</dbReference>
<evidence type="ECO:0000256" key="3">
    <source>
        <dbReference type="ARBA" id="ARBA00023125"/>
    </source>
</evidence>
<dbReference type="PROSITE" id="PS50043">
    <property type="entry name" value="HTH_LUXR_2"/>
    <property type="match status" value="1"/>
</dbReference>
<dbReference type="Gene3D" id="3.40.50.2300">
    <property type="match status" value="1"/>
</dbReference>
<dbReference type="RefSeq" id="WP_380029805.1">
    <property type="nucleotide sequence ID" value="NZ_JBHSHC010000158.1"/>
</dbReference>
<keyword evidence="9" id="KW-1185">Reference proteome</keyword>
<dbReference type="PRINTS" id="PR00038">
    <property type="entry name" value="HTHLUXR"/>
</dbReference>
<dbReference type="Pfam" id="PF00072">
    <property type="entry name" value="Response_reg"/>
    <property type="match status" value="1"/>
</dbReference>
<sequence length="217" mass="24765">MGQINVLLVEDDPVWLRGLSHFLTTQEDIRVVGQTVSWKEAIELAKQLDVDVVLMDILLGNRFDGLEAAKQIHQSCESKVIMLTSMEEDRIIFDSFRAGAIDYIIKTNFEEIPEAIRAAYHNRSPIRPCVAERIRTEFTRLKHLEQEYKVNQIKSLITPTERMIIGLIYKGYTQAEIAETLVVSIRTVKVHVSNILRKLGEKSSKEVGQKAKEMGII</sequence>
<dbReference type="Proteomes" id="UP001596002">
    <property type="component" value="Unassembled WGS sequence"/>
</dbReference>
<proteinExistence type="predicted"/>
<dbReference type="CDD" id="cd06170">
    <property type="entry name" value="LuxR_C_like"/>
    <property type="match status" value="1"/>
</dbReference>
<dbReference type="EMBL" id="JBHSHC010000158">
    <property type="protein sequence ID" value="MFC4770314.1"/>
    <property type="molecule type" value="Genomic_DNA"/>
</dbReference>
<feature type="modified residue" description="4-aspartylphosphate" evidence="5">
    <location>
        <position position="56"/>
    </location>
</feature>
<reference evidence="9" key="1">
    <citation type="journal article" date="2019" name="Int. J. Syst. Evol. Microbiol.">
        <title>The Global Catalogue of Microorganisms (GCM) 10K type strain sequencing project: providing services to taxonomists for standard genome sequencing and annotation.</title>
        <authorList>
            <consortium name="The Broad Institute Genomics Platform"/>
            <consortium name="The Broad Institute Genome Sequencing Center for Infectious Disease"/>
            <person name="Wu L."/>
            <person name="Ma J."/>
        </authorList>
    </citation>
    <scope>NUCLEOTIDE SEQUENCE [LARGE SCALE GENOMIC DNA]</scope>
    <source>
        <strain evidence="9">WYCCWR 12678</strain>
    </source>
</reference>
<feature type="domain" description="HTH luxR-type" evidence="6">
    <location>
        <begin position="150"/>
        <end position="215"/>
    </location>
</feature>
<dbReference type="InterPro" id="IPR039420">
    <property type="entry name" value="WalR-like"/>
</dbReference>
<evidence type="ECO:0000259" key="6">
    <source>
        <dbReference type="PROSITE" id="PS50043"/>
    </source>
</evidence>
<evidence type="ECO:0000313" key="9">
    <source>
        <dbReference type="Proteomes" id="UP001596002"/>
    </source>
</evidence>
<dbReference type="InterPro" id="IPR011006">
    <property type="entry name" value="CheY-like_superfamily"/>
</dbReference>
<keyword evidence="4" id="KW-0804">Transcription</keyword>
<dbReference type="SMART" id="SM00421">
    <property type="entry name" value="HTH_LUXR"/>
    <property type="match status" value="1"/>
</dbReference>
<protein>
    <submittedName>
        <fullName evidence="8">Response regulator</fullName>
    </submittedName>
</protein>
<evidence type="ECO:0000256" key="2">
    <source>
        <dbReference type="ARBA" id="ARBA00023015"/>
    </source>
</evidence>
<dbReference type="InterPro" id="IPR001789">
    <property type="entry name" value="Sig_transdc_resp-reg_receiver"/>
</dbReference>
<dbReference type="CDD" id="cd17535">
    <property type="entry name" value="REC_NarL-like"/>
    <property type="match status" value="1"/>
</dbReference>